<feature type="chain" id="PRO_5005790773" evidence="1">
    <location>
        <begin position="28"/>
        <end position="191"/>
    </location>
</feature>
<dbReference type="Proteomes" id="UP000066049">
    <property type="component" value="Chromosome"/>
</dbReference>
<sequence length="191" mass="21542">MILKLGIFTFLVLFFCACSSVLTPATAPLNVYDAYSISRDKRGIYSITRDKFIQSKLQSKILFSKGLSNIDIEIECFYGDVYLIGLVDSKELEGKLVELAKNTDGVREIYTYLRIKKPEYPCDSLKILANLKQNLFKDSIVEGTNVRVSIVGCDVVFSGVVDSIEQEKHAIWYAKHINGVADVYSFMKVIK</sequence>
<organism evidence="3 4">
    <name type="scientific">Campylobacter concisus</name>
    <dbReference type="NCBI Taxonomy" id="199"/>
    <lineage>
        <taxon>Bacteria</taxon>
        <taxon>Pseudomonadati</taxon>
        <taxon>Campylobacterota</taxon>
        <taxon>Epsilonproteobacteria</taxon>
        <taxon>Campylobacterales</taxon>
        <taxon>Campylobacteraceae</taxon>
        <taxon>Campylobacter</taxon>
    </lineage>
</organism>
<dbReference type="GeneID" id="28663333"/>
<dbReference type="EMBL" id="CP012541">
    <property type="protein sequence ID" value="ALF48302.1"/>
    <property type="molecule type" value="Genomic_DNA"/>
</dbReference>
<evidence type="ECO:0000259" key="2">
    <source>
        <dbReference type="PROSITE" id="PS50914"/>
    </source>
</evidence>
<accession>A0A0M3V2U2</accession>
<dbReference type="PATRIC" id="fig|199.248.peg.1707"/>
<gene>
    <name evidence="3" type="ORF">CCON33237_1654</name>
</gene>
<keyword evidence="1" id="KW-0732">Signal</keyword>
<dbReference type="PANTHER" id="PTHR34606:SF15">
    <property type="entry name" value="BON DOMAIN-CONTAINING PROTEIN"/>
    <property type="match status" value="1"/>
</dbReference>
<feature type="domain" description="BON" evidence="2">
    <location>
        <begin position="49"/>
        <end position="117"/>
    </location>
</feature>
<evidence type="ECO:0000313" key="3">
    <source>
        <dbReference type="EMBL" id="ALF48302.1"/>
    </source>
</evidence>
<dbReference type="InterPro" id="IPR014004">
    <property type="entry name" value="Transpt-assoc_nodulatn_dom_bac"/>
</dbReference>
<dbReference type="PANTHER" id="PTHR34606">
    <property type="entry name" value="BON DOMAIN-CONTAINING PROTEIN"/>
    <property type="match status" value="1"/>
</dbReference>
<protein>
    <submittedName>
        <fullName evidence="3">Putative lipoprotein (BON/OsmY domain)</fullName>
    </submittedName>
</protein>
<name>A0A0M3V2U2_9BACT</name>
<dbReference type="RefSeq" id="WP_054197217.1">
    <property type="nucleotide sequence ID" value="NZ_CABMKQ010000018.1"/>
</dbReference>
<dbReference type="SMART" id="SM00749">
    <property type="entry name" value="BON"/>
    <property type="match status" value="2"/>
</dbReference>
<dbReference type="Pfam" id="PF04972">
    <property type="entry name" value="BON"/>
    <property type="match status" value="2"/>
</dbReference>
<feature type="domain" description="BON" evidence="2">
    <location>
        <begin position="123"/>
        <end position="191"/>
    </location>
</feature>
<reference evidence="4" key="1">
    <citation type="submission" date="2015-08" db="EMBL/GenBank/DDBJ databases">
        <title>Comparative genomics of the Campylobacter concisus group.</title>
        <authorList>
            <person name="Miller W.G."/>
            <person name="Yee E."/>
            <person name="Chapman M.H."/>
            <person name="Huynh S."/>
            <person name="Bono J.L."/>
            <person name="On S.L.W."/>
            <person name="St Leger J."/>
            <person name="Foster G."/>
            <person name="Parker C.T."/>
        </authorList>
    </citation>
    <scope>NUCLEOTIDE SEQUENCE [LARGE SCALE GENOMIC DNA]</scope>
    <source>
        <strain evidence="4">ATCC 33237</strain>
    </source>
</reference>
<evidence type="ECO:0000313" key="4">
    <source>
        <dbReference type="Proteomes" id="UP000066049"/>
    </source>
</evidence>
<dbReference type="PROSITE" id="PS51257">
    <property type="entry name" value="PROKAR_LIPOPROTEIN"/>
    <property type="match status" value="1"/>
</dbReference>
<dbReference type="KEGG" id="ccoc:CCON33237_1654"/>
<keyword evidence="3" id="KW-0449">Lipoprotein</keyword>
<feature type="signal peptide" evidence="1">
    <location>
        <begin position="1"/>
        <end position="27"/>
    </location>
</feature>
<dbReference type="PROSITE" id="PS50914">
    <property type="entry name" value="BON"/>
    <property type="match status" value="2"/>
</dbReference>
<evidence type="ECO:0000256" key="1">
    <source>
        <dbReference type="SAM" id="SignalP"/>
    </source>
</evidence>
<dbReference type="AlphaFoldDB" id="A0A0M3V2U2"/>
<proteinExistence type="predicted"/>
<dbReference type="InterPro" id="IPR007055">
    <property type="entry name" value="BON_dom"/>
</dbReference>
<dbReference type="InterPro" id="IPR051686">
    <property type="entry name" value="Lipoprotein_DolP"/>
</dbReference>